<dbReference type="AlphaFoldDB" id="A0A2R8BT80"/>
<gene>
    <name evidence="1" type="ORF">PAA8504_01189</name>
</gene>
<dbReference type="InterPro" id="IPR024409">
    <property type="entry name" value="DUF3833"/>
</dbReference>
<protein>
    <recommendedName>
        <fullName evidence="3">DUF3833 domain-containing protein</fullName>
    </recommendedName>
</protein>
<dbReference type="Pfam" id="PF12915">
    <property type="entry name" value="DUF3833"/>
    <property type="match status" value="1"/>
</dbReference>
<reference evidence="2" key="1">
    <citation type="submission" date="2018-03" db="EMBL/GenBank/DDBJ databases">
        <authorList>
            <person name="Rodrigo-Torres L."/>
            <person name="Arahal R. D."/>
            <person name="Lucena T."/>
        </authorList>
    </citation>
    <scope>NUCLEOTIDE SEQUENCE [LARGE SCALE GENOMIC DNA]</scope>
    <source>
        <strain evidence="2">CECT 8504</strain>
    </source>
</reference>
<keyword evidence="2" id="KW-1185">Reference proteome</keyword>
<dbReference type="RefSeq" id="WP_245897532.1">
    <property type="nucleotide sequence ID" value="NZ_ONZF01000002.1"/>
</dbReference>
<organism evidence="1 2">
    <name type="scientific">Palleronia abyssalis</name>
    <dbReference type="NCBI Taxonomy" id="1501240"/>
    <lineage>
        <taxon>Bacteria</taxon>
        <taxon>Pseudomonadati</taxon>
        <taxon>Pseudomonadota</taxon>
        <taxon>Alphaproteobacteria</taxon>
        <taxon>Rhodobacterales</taxon>
        <taxon>Roseobacteraceae</taxon>
        <taxon>Palleronia</taxon>
    </lineage>
</organism>
<name>A0A2R8BT80_9RHOB</name>
<sequence>MEAFVYLTVVLGLVLAALFVRWKFLSFGGQRPNEYLGLGPDFDPRTHLSGKMICDGAIFGPTGRMTSRFRGEVHGTWTGQAGFIALDFMFDGGAAQHREWHLRLSDTGLIEAEAEDTEGVGKGSIVGPVMQMQYTIVLPQDAGGHKLKVVDWMYLTEAGTILNRSQFRKGGLLVAELIATIRPD</sequence>
<evidence type="ECO:0000313" key="1">
    <source>
        <dbReference type="EMBL" id="SPJ23379.1"/>
    </source>
</evidence>
<dbReference type="EMBL" id="ONZF01000002">
    <property type="protein sequence ID" value="SPJ23379.1"/>
    <property type="molecule type" value="Genomic_DNA"/>
</dbReference>
<evidence type="ECO:0008006" key="3">
    <source>
        <dbReference type="Google" id="ProtNLM"/>
    </source>
</evidence>
<accession>A0A2R8BT80</accession>
<evidence type="ECO:0000313" key="2">
    <source>
        <dbReference type="Proteomes" id="UP000244912"/>
    </source>
</evidence>
<proteinExistence type="predicted"/>
<dbReference type="Proteomes" id="UP000244912">
    <property type="component" value="Unassembled WGS sequence"/>
</dbReference>